<gene>
    <name evidence="2" type="ORF">LCGC14_1158280</name>
</gene>
<feature type="region of interest" description="Disordered" evidence="1">
    <location>
        <begin position="1"/>
        <end position="20"/>
    </location>
</feature>
<accession>A0A0F9LTF0</accession>
<evidence type="ECO:0000256" key="1">
    <source>
        <dbReference type="SAM" id="MobiDB-lite"/>
    </source>
</evidence>
<proteinExistence type="predicted"/>
<feature type="region of interest" description="Disordered" evidence="1">
    <location>
        <begin position="564"/>
        <end position="606"/>
    </location>
</feature>
<dbReference type="EMBL" id="LAZR01005622">
    <property type="protein sequence ID" value="KKM98409.1"/>
    <property type="molecule type" value="Genomic_DNA"/>
</dbReference>
<feature type="compositionally biased region" description="Basic and acidic residues" evidence="1">
    <location>
        <begin position="176"/>
        <end position="187"/>
    </location>
</feature>
<organism evidence="2">
    <name type="scientific">marine sediment metagenome</name>
    <dbReference type="NCBI Taxonomy" id="412755"/>
    <lineage>
        <taxon>unclassified sequences</taxon>
        <taxon>metagenomes</taxon>
        <taxon>ecological metagenomes</taxon>
    </lineage>
</organism>
<protein>
    <submittedName>
        <fullName evidence="2">Uncharacterized protein</fullName>
    </submittedName>
</protein>
<evidence type="ECO:0000313" key="2">
    <source>
        <dbReference type="EMBL" id="KKM98409.1"/>
    </source>
</evidence>
<reference evidence="2" key="1">
    <citation type="journal article" date="2015" name="Nature">
        <title>Complex archaea that bridge the gap between prokaryotes and eukaryotes.</title>
        <authorList>
            <person name="Spang A."/>
            <person name="Saw J.H."/>
            <person name="Jorgensen S.L."/>
            <person name="Zaremba-Niedzwiedzka K."/>
            <person name="Martijn J."/>
            <person name="Lind A.E."/>
            <person name="van Eijk R."/>
            <person name="Schleper C."/>
            <person name="Guy L."/>
            <person name="Ettema T.J."/>
        </authorList>
    </citation>
    <scope>NUCLEOTIDE SEQUENCE</scope>
</reference>
<name>A0A0F9LTF0_9ZZZZ</name>
<feature type="compositionally biased region" description="Polar residues" evidence="1">
    <location>
        <begin position="582"/>
        <end position="606"/>
    </location>
</feature>
<feature type="region of interest" description="Disordered" evidence="1">
    <location>
        <begin position="156"/>
        <end position="187"/>
    </location>
</feature>
<feature type="compositionally biased region" description="Low complexity" evidence="1">
    <location>
        <begin position="156"/>
        <end position="171"/>
    </location>
</feature>
<sequence length="606" mass="68039">MRSMTVCHHTRSDPHGRDRRRTRLRLPSMPLVLLMFALLSMPAYSRDQKDNMHATVAEQLQQVAEANSRYQGWVHIQVRFQQGMSLPAGAGSVPTQAWEHTNTRDGTWAKVLEFDRRREVTLYLPASKAVARYNSKSGEIRWGDLTADIAKAMAETAATSPPATTASSLASFKKATGRDPAEIRRTDENRMERYDVTFFKDEQEARKFRKDHPQFGPLTGFTLWADRKTKLIQKLRLTQQGVSMIGIVSYGKPEIQGMYDLGVPRDAKVVDNRAGKDVAALLDRLDARAAKGLGKCVAIVTTNPTQNASATCDSKVYLFAEGEDRWLIAEYFVGKCVKASAPESRTLGVLPAGWPRPRLEGYLAQFKDAPPLRYLLRNGKRGWLGWGYNQKSRSYPNARALDPKEWPIMRAIEGLGGTIWPNRWRLNLIGSSSARASLISDAKHAKLTGLRVQHLMPRENGRKERQEHVIWLDPARDDLPVESAWRVFDNDGKTVRLEVRRQYLEYARLANGQWYPLRWKYTRTQFPTRKQASTQPATRVTEYNLVVAPGMELGQEWFVNPAEKFAAEPHPTGPAVRPGSLQAPQGASPQGASPQGASTQPAGKAK</sequence>
<comment type="caution">
    <text evidence="2">The sequence shown here is derived from an EMBL/GenBank/DDBJ whole genome shotgun (WGS) entry which is preliminary data.</text>
</comment>
<dbReference type="AlphaFoldDB" id="A0A0F9LTF0"/>